<evidence type="ECO:0000313" key="1">
    <source>
        <dbReference type="EMBL" id="KAK3284477.1"/>
    </source>
</evidence>
<evidence type="ECO:0000313" key="2">
    <source>
        <dbReference type="Proteomes" id="UP001190700"/>
    </source>
</evidence>
<accession>A0AAE0LGM7</accession>
<reference evidence="1 2" key="1">
    <citation type="journal article" date="2015" name="Genome Biol. Evol.">
        <title>Comparative Genomics of a Bacterivorous Green Alga Reveals Evolutionary Causalities and Consequences of Phago-Mixotrophic Mode of Nutrition.</title>
        <authorList>
            <person name="Burns J.A."/>
            <person name="Paasch A."/>
            <person name="Narechania A."/>
            <person name="Kim E."/>
        </authorList>
    </citation>
    <scope>NUCLEOTIDE SEQUENCE [LARGE SCALE GENOMIC DNA]</scope>
    <source>
        <strain evidence="1 2">PLY_AMNH</strain>
    </source>
</reference>
<dbReference type="EMBL" id="LGRX02002272">
    <property type="protein sequence ID" value="KAK3284477.1"/>
    <property type="molecule type" value="Genomic_DNA"/>
</dbReference>
<comment type="caution">
    <text evidence="1">The sequence shown here is derived from an EMBL/GenBank/DDBJ whole genome shotgun (WGS) entry which is preliminary data.</text>
</comment>
<dbReference type="Proteomes" id="UP001190700">
    <property type="component" value="Unassembled WGS sequence"/>
</dbReference>
<sequence>MALSGPNIGCCQCDICRRAATDSSLQQTENTFLAMKDTIEAAYAANLASLKEKLKNRPDAPICTKCKKPVDRYHALRMICVSNATARSHIHALRDCIAALAIYAMLWGAHQLLQLTRISP</sequence>
<keyword evidence="2" id="KW-1185">Reference proteome</keyword>
<organism evidence="1 2">
    <name type="scientific">Cymbomonas tetramitiformis</name>
    <dbReference type="NCBI Taxonomy" id="36881"/>
    <lineage>
        <taxon>Eukaryota</taxon>
        <taxon>Viridiplantae</taxon>
        <taxon>Chlorophyta</taxon>
        <taxon>Pyramimonadophyceae</taxon>
        <taxon>Pyramimonadales</taxon>
        <taxon>Pyramimonadaceae</taxon>
        <taxon>Cymbomonas</taxon>
    </lineage>
</organism>
<proteinExistence type="predicted"/>
<dbReference type="AlphaFoldDB" id="A0AAE0LGM7"/>
<gene>
    <name evidence="1" type="ORF">CYMTET_7873</name>
</gene>
<protein>
    <submittedName>
        <fullName evidence="1">Uncharacterized protein</fullName>
    </submittedName>
</protein>
<name>A0AAE0LGM7_9CHLO</name>